<feature type="region of interest" description="Disordered" evidence="1">
    <location>
        <begin position="135"/>
        <end position="154"/>
    </location>
</feature>
<sequence>MKTASACGLHAFFLSLGLVIALFSQHMSWGFVICFALGALGATFLVNLRGLFLTVASIPPLFAVFVLFGGWALIASGAVGGSMWSLTTLAASAYPLAELFPPLLIVTLACALLAVVRLWHANKVTQNLRERETATRRATAVAERRNRDSASKARRLTVAELSARNREELSARKRGERAASAKPARRRLDEDLYGGH</sequence>
<evidence type="ECO:0000256" key="2">
    <source>
        <dbReference type="SAM" id="Phobius"/>
    </source>
</evidence>
<feature type="transmembrane region" description="Helical" evidence="2">
    <location>
        <begin position="60"/>
        <end position="79"/>
    </location>
</feature>
<name>A0A7T0KFM3_9CORY</name>
<organism evidence="4 5">
    <name type="scientific">Corynebacterium lizhenjunii</name>
    <dbReference type="NCBI Taxonomy" id="2709394"/>
    <lineage>
        <taxon>Bacteria</taxon>
        <taxon>Bacillati</taxon>
        <taxon>Actinomycetota</taxon>
        <taxon>Actinomycetes</taxon>
        <taxon>Mycobacteriales</taxon>
        <taxon>Corynebacteriaceae</taxon>
        <taxon>Corynebacterium</taxon>
    </lineage>
</organism>
<keyword evidence="2" id="KW-0812">Transmembrane</keyword>
<keyword evidence="5" id="KW-1185">Reference proteome</keyword>
<dbReference type="AlphaFoldDB" id="A0A7T0KFM3"/>
<proteinExistence type="predicted"/>
<dbReference type="RefSeq" id="WP_165007650.1">
    <property type="nucleotide sequence ID" value="NZ_CP064954.1"/>
</dbReference>
<feature type="compositionally biased region" description="Basic and acidic residues" evidence="1">
    <location>
        <begin position="142"/>
        <end position="151"/>
    </location>
</feature>
<keyword evidence="2" id="KW-1133">Transmembrane helix</keyword>
<feature type="compositionally biased region" description="Basic and acidic residues" evidence="1">
    <location>
        <begin position="167"/>
        <end position="179"/>
    </location>
</feature>
<evidence type="ECO:0000313" key="4">
    <source>
        <dbReference type="EMBL" id="QPK79896.1"/>
    </source>
</evidence>
<evidence type="ECO:0000256" key="1">
    <source>
        <dbReference type="SAM" id="MobiDB-lite"/>
    </source>
</evidence>
<feature type="transmembrane region" description="Helical" evidence="2">
    <location>
        <begin position="99"/>
        <end position="119"/>
    </location>
</feature>
<evidence type="ECO:0000259" key="3">
    <source>
        <dbReference type="Pfam" id="PF20177"/>
    </source>
</evidence>
<evidence type="ECO:0000313" key="5">
    <source>
        <dbReference type="Proteomes" id="UP000594681"/>
    </source>
</evidence>
<protein>
    <recommendedName>
        <fullName evidence="3">DUF6542 domain-containing protein</fullName>
    </recommendedName>
</protein>
<dbReference type="Pfam" id="PF20177">
    <property type="entry name" value="DUF6542"/>
    <property type="match status" value="1"/>
</dbReference>
<keyword evidence="2" id="KW-0472">Membrane</keyword>
<reference evidence="4 5" key="1">
    <citation type="submission" date="2020-11" db="EMBL/GenBank/DDBJ databases">
        <title>Corynebacterium sp. ZJ-599.</title>
        <authorList>
            <person name="Zhou J."/>
        </authorList>
    </citation>
    <scope>NUCLEOTIDE SEQUENCE [LARGE SCALE GENOMIC DNA]</scope>
    <source>
        <strain evidence="4 5">ZJ-599</strain>
    </source>
</reference>
<dbReference type="EMBL" id="CP064954">
    <property type="protein sequence ID" value="QPK79896.1"/>
    <property type="molecule type" value="Genomic_DNA"/>
</dbReference>
<accession>A0A7T0KFM3</accession>
<gene>
    <name evidence="4" type="ORF">G7Y31_04155</name>
</gene>
<dbReference type="Proteomes" id="UP000594681">
    <property type="component" value="Chromosome"/>
</dbReference>
<feature type="region of interest" description="Disordered" evidence="1">
    <location>
        <begin position="167"/>
        <end position="196"/>
    </location>
</feature>
<dbReference type="InterPro" id="IPR046672">
    <property type="entry name" value="DUF6542"/>
</dbReference>
<feature type="transmembrane region" description="Helical" evidence="2">
    <location>
        <begin position="27"/>
        <end position="48"/>
    </location>
</feature>
<dbReference type="KEGG" id="cliz:G7Y31_04155"/>
<feature type="domain" description="DUF6542" evidence="3">
    <location>
        <begin position="4"/>
        <end position="121"/>
    </location>
</feature>